<protein>
    <submittedName>
        <fullName evidence="2">Uncharacterized protein</fullName>
    </submittedName>
</protein>
<evidence type="ECO:0000256" key="1">
    <source>
        <dbReference type="SAM" id="Phobius"/>
    </source>
</evidence>
<organism evidence="2 3">
    <name type="scientific">Popillia japonica</name>
    <name type="common">Japanese beetle</name>
    <dbReference type="NCBI Taxonomy" id="7064"/>
    <lineage>
        <taxon>Eukaryota</taxon>
        <taxon>Metazoa</taxon>
        <taxon>Ecdysozoa</taxon>
        <taxon>Arthropoda</taxon>
        <taxon>Hexapoda</taxon>
        <taxon>Insecta</taxon>
        <taxon>Pterygota</taxon>
        <taxon>Neoptera</taxon>
        <taxon>Endopterygota</taxon>
        <taxon>Coleoptera</taxon>
        <taxon>Polyphaga</taxon>
        <taxon>Scarabaeiformia</taxon>
        <taxon>Scarabaeidae</taxon>
        <taxon>Rutelinae</taxon>
        <taxon>Popillia</taxon>
    </lineage>
</organism>
<reference evidence="2 3" key="1">
    <citation type="journal article" date="2024" name="BMC Genomics">
        <title>De novo assembly and annotation of Popillia japonica's genome with initial clues to its potential as an invasive pest.</title>
        <authorList>
            <person name="Cucini C."/>
            <person name="Boschi S."/>
            <person name="Funari R."/>
            <person name="Cardaioli E."/>
            <person name="Iannotti N."/>
            <person name="Marturano G."/>
            <person name="Paoli F."/>
            <person name="Bruttini M."/>
            <person name="Carapelli A."/>
            <person name="Frati F."/>
            <person name="Nardi F."/>
        </authorList>
    </citation>
    <scope>NUCLEOTIDE SEQUENCE [LARGE SCALE GENOMIC DNA]</scope>
    <source>
        <strain evidence="2">DMR45628</strain>
    </source>
</reference>
<keyword evidence="1" id="KW-1133">Transmembrane helix</keyword>
<gene>
    <name evidence="2" type="ORF">QE152_g31442</name>
</gene>
<keyword evidence="1" id="KW-0472">Membrane</keyword>
<accession>A0AAW1J1K0</accession>
<dbReference type="EMBL" id="JASPKY010000444">
    <property type="protein sequence ID" value="KAK9696679.1"/>
    <property type="molecule type" value="Genomic_DNA"/>
</dbReference>
<dbReference type="AlphaFoldDB" id="A0AAW1J1K0"/>
<feature type="transmembrane region" description="Helical" evidence="1">
    <location>
        <begin position="36"/>
        <end position="62"/>
    </location>
</feature>
<keyword evidence="3" id="KW-1185">Reference proteome</keyword>
<keyword evidence="1" id="KW-0812">Transmembrane</keyword>
<name>A0AAW1J1K0_POPJA</name>
<proteinExistence type="predicted"/>
<evidence type="ECO:0000313" key="3">
    <source>
        <dbReference type="Proteomes" id="UP001458880"/>
    </source>
</evidence>
<dbReference type="Proteomes" id="UP001458880">
    <property type="component" value="Unassembled WGS sequence"/>
</dbReference>
<evidence type="ECO:0000313" key="2">
    <source>
        <dbReference type="EMBL" id="KAK9696679.1"/>
    </source>
</evidence>
<comment type="caution">
    <text evidence="2">The sequence shown here is derived from an EMBL/GenBank/DDBJ whole genome shotgun (WGS) entry which is preliminary data.</text>
</comment>
<sequence>MHGDVNKSDVGNCSSCDECSVQIKESTPLLAQNVRSTVNCCVLFLLLLTFAAGTTIGIYLLVEEIRWEPNQSSALIVGIDLRNKSKLNESEHRMHKIQLTEVSGHHCDNNGRCLTRIDQFPSMNFNETDNTNEFNFLVDAGAIVYEHYGFDKHCPNCDNDVLQIALSRNLTEDISSHDSQKYKVEEIISYGVTNKKLMPCCVISVTKDIDWLRILANNIRNDISQKYNCTS</sequence>